<dbReference type="InterPro" id="IPR038461">
    <property type="entry name" value="Schlafen_AlbA_2_dom_sf"/>
</dbReference>
<keyword evidence="3" id="KW-1185">Reference proteome</keyword>
<dbReference type="InterPro" id="IPR036390">
    <property type="entry name" value="WH_DNA-bd_sf"/>
</dbReference>
<dbReference type="InterPro" id="IPR011991">
    <property type="entry name" value="ArsR-like_HTH"/>
</dbReference>
<dbReference type="PANTHER" id="PTHR30595">
    <property type="entry name" value="GLPR-RELATED TRANSCRIPTIONAL REPRESSOR"/>
    <property type="match status" value="1"/>
</dbReference>
<dbReference type="EMBL" id="JAGBKM010000031">
    <property type="protein sequence ID" value="MBO1531995.1"/>
    <property type="molecule type" value="Genomic_DNA"/>
</dbReference>
<evidence type="ECO:0000259" key="1">
    <source>
        <dbReference type="Pfam" id="PF04326"/>
    </source>
</evidence>
<feature type="domain" description="Schlafen AlbA-2" evidence="1">
    <location>
        <begin position="2"/>
        <end position="120"/>
    </location>
</feature>
<dbReference type="SUPFAM" id="SSF46785">
    <property type="entry name" value="Winged helix' DNA-binding domain"/>
    <property type="match status" value="1"/>
</dbReference>
<reference evidence="2 3" key="1">
    <citation type="submission" date="2021-03" db="EMBL/GenBank/DDBJ databases">
        <authorList>
            <person name="Shang D.-D."/>
            <person name="Du Z.-J."/>
            <person name="Chen G.-J."/>
        </authorList>
    </citation>
    <scope>NUCLEOTIDE SEQUENCE [LARGE SCALE GENOMIC DNA]</scope>
    <source>
        <strain evidence="2 3">F1192</strain>
    </source>
</reference>
<evidence type="ECO:0000313" key="2">
    <source>
        <dbReference type="EMBL" id="MBO1531995.1"/>
    </source>
</evidence>
<dbReference type="Gene3D" id="3.30.565.60">
    <property type="match status" value="1"/>
</dbReference>
<dbReference type="Proteomes" id="UP000664554">
    <property type="component" value="Unassembled WGS sequence"/>
</dbReference>
<dbReference type="Pfam" id="PF13749">
    <property type="entry name" value="HATPase_c_4"/>
    <property type="match status" value="1"/>
</dbReference>
<protein>
    <submittedName>
        <fullName evidence="2">DNA binding domain-containing protein</fullName>
    </submittedName>
</protein>
<proteinExistence type="predicted"/>
<dbReference type="Gene3D" id="1.10.10.10">
    <property type="entry name" value="Winged helix-like DNA-binding domain superfamily/Winged helix DNA-binding domain"/>
    <property type="match status" value="1"/>
</dbReference>
<evidence type="ECO:0000313" key="3">
    <source>
        <dbReference type="Proteomes" id="UP000664554"/>
    </source>
</evidence>
<dbReference type="InterPro" id="IPR036388">
    <property type="entry name" value="WH-like_DNA-bd_sf"/>
</dbReference>
<dbReference type="InterPro" id="IPR038475">
    <property type="entry name" value="RecG_C_sf"/>
</dbReference>
<comment type="caution">
    <text evidence="2">The sequence shown here is derived from an EMBL/GenBank/DDBJ whole genome shotgun (WGS) entry which is preliminary data.</text>
</comment>
<dbReference type="InterPro" id="IPR007421">
    <property type="entry name" value="Schlafen_AlbA_2_dom"/>
</dbReference>
<dbReference type="PANTHER" id="PTHR30595:SF6">
    <property type="entry name" value="SCHLAFEN ALBA-2 DOMAIN-CONTAINING PROTEIN"/>
    <property type="match status" value="1"/>
</dbReference>
<sequence>MESQTVEYKSDIPKKVNDLKAEISAFLNTNDGTIFLGVDDDGIFIPESVNKFKRWESLLSDWIQSAFNLSLNRLVRLDVSAHHFAIHIKKGEQLPYYYKDGEGFNSKGIYIRNGSSKRRATDDEVKRMIQAQVADKFEAQTAQTKQKLTFQYLQNKLLDNDIAFDEKSLRLLDLNEEYNNGALILSEQSPFVTKIAVVDGLDMSNDFLAKKEFSGSLVRQVDLTLEYISLLNDKKVSFTGSAARSEYEAYPAKAIREAVINAYAHRDYTLSADTKIEIYDDRMEIFSAGNIPDGLSVEDIKTGTSARRNSNLVHVLDKITYMENYGSGIRRILGSYKNAEKEPEFIVTANQFKVVLYNRHYSLDEDTVEIVRNDKLKQSLSNAEQLELGFTVDQEDTLPNNSLITDLEQHIDSNDEKIIKLLKLNDEMSRKEVESYFDESRTKIYQRLKRLIELNIIDTRGRSKSTVYFLNANERK</sequence>
<name>A0ABS3NRF7_9GAMM</name>
<accession>A0ABS3NRF7</accession>
<gene>
    <name evidence="2" type="ORF">J3492_12365</name>
</gene>
<dbReference type="Pfam" id="PF04326">
    <property type="entry name" value="SLFN_AlbA_2"/>
    <property type="match status" value="1"/>
</dbReference>
<dbReference type="RefSeq" id="WP_207992355.1">
    <property type="nucleotide sequence ID" value="NZ_JAGBKM010000031.1"/>
</dbReference>
<organism evidence="2 3">
    <name type="scientific">Psychrobacter coccoides</name>
    <dbReference type="NCBI Taxonomy" id="2818440"/>
    <lineage>
        <taxon>Bacteria</taxon>
        <taxon>Pseudomonadati</taxon>
        <taxon>Pseudomonadota</taxon>
        <taxon>Gammaproteobacteria</taxon>
        <taxon>Moraxellales</taxon>
        <taxon>Moraxellaceae</taxon>
        <taxon>Psychrobacter</taxon>
    </lineage>
</organism>
<dbReference type="Gene3D" id="3.30.950.30">
    <property type="entry name" value="Schlafen, AAA domain"/>
    <property type="match status" value="1"/>
</dbReference>
<dbReference type="CDD" id="cd00090">
    <property type="entry name" value="HTH_ARSR"/>
    <property type="match status" value="1"/>
</dbReference>